<dbReference type="AlphaFoldDB" id="A0AAE3JJP7"/>
<feature type="transmembrane region" description="Helical" evidence="7">
    <location>
        <begin position="244"/>
        <end position="269"/>
    </location>
</feature>
<feature type="transmembrane region" description="Helical" evidence="7">
    <location>
        <begin position="316"/>
        <end position="337"/>
    </location>
</feature>
<dbReference type="EMBL" id="JAINWA010000003">
    <property type="protein sequence ID" value="MCD1655753.1"/>
    <property type="molecule type" value="Genomic_DNA"/>
</dbReference>
<dbReference type="PANTHER" id="PTHR42865:SF7">
    <property type="entry name" value="PROTON_GLUTAMATE-ASPARTATE SYMPORTER"/>
    <property type="match status" value="1"/>
</dbReference>
<dbReference type="InterPro" id="IPR001991">
    <property type="entry name" value="Na-dicarboxylate_symporter"/>
</dbReference>
<gene>
    <name evidence="8" type="ORF">K7J14_13735</name>
</gene>
<organism evidence="8 9">
    <name type="scientific">Teretinema zuelzerae</name>
    <dbReference type="NCBI Taxonomy" id="156"/>
    <lineage>
        <taxon>Bacteria</taxon>
        <taxon>Pseudomonadati</taxon>
        <taxon>Spirochaetota</taxon>
        <taxon>Spirochaetia</taxon>
        <taxon>Spirochaetales</taxon>
        <taxon>Treponemataceae</taxon>
        <taxon>Teretinema</taxon>
    </lineage>
</organism>
<dbReference type="PANTHER" id="PTHR42865">
    <property type="entry name" value="PROTON/GLUTAMATE-ASPARTATE SYMPORTER"/>
    <property type="match status" value="1"/>
</dbReference>
<accession>A0AAE3JJP7</accession>
<comment type="subcellular location">
    <subcellularLocation>
        <location evidence="1">Cell membrane</location>
        <topology evidence="1">Multi-pass membrane protein</topology>
    </subcellularLocation>
</comment>
<dbReference type="GO" id="GO:0005886">
    <property type="term" value="C:plasma membrane"/>
    <property type="evidence" value="ECO:0007669"/>
    <property type="project" value="UniProtKB-SubCell"/>
</dbReference>
<protein>
    <submittedName>
        <fullName evidence="8">Cation:dicarboxylase symporter family transporter</fullName>
    </submittedName>
</protein>
<keyword evidence="6 7" id="KW-0472">Membrane</keyword>
<feature type="transmembrane region" description="Helical" evidence="7">
    <location>
        <begin position="175"/>
        <end position="198"/>
    </location>
</feature>
<evidence type="ECO:0000256" key="5">
    <source>
        <dbReference type="ARBA" id="ARBA00022989"/>
    </source>
</evidence>
<reference evidence="8" key="1">
    <citation type="submission" date="2021-08" db="EMBL/GenBank/DDBJ databases">
        <title>Comparative analyses of Brucepasteria parasyntrophica and Teretinema zuelzerae.</title>
        <authorList>
            <person name="Song Y."/>
            <person name="Brune A."/>
        </authorList>
    </citation>
    <scope>NUCLEOTIDE SEQUENCE</scope>
    <source>
        <strain evidence="8">DSM 1903</strain>
    </source>
</reference>
<feature type="transmembrane region" description="Helical" evidence="7">
    <location>
        <begin position="372"/>
        <end position="394"/>
    </location>
</feature>
<dbReference type="SUPFAM" id="SSF118215">
    <property type="entry name" value="Proton glutamate symport protein"/>
    <property type="match status" value="1"/>
</dbReference>
<keyword evidence="9" id="KW-1185">Reference proteome</keyword>
<feature type="transmembrane region" description="Helical" evidence="7">
    <location>
        <begin position="74"/>
        <end position="96"/>
    </location>
</feature>
<proteinExistence type="predicted"/>
<comment type="caution">
    <text evidence="8">The sequence shown here is derived from an EMBL/GenBank/DDBJ whole genome shotgun (WGS) entry which is preliminary data.</text>
</comment>
<feature type="transmembrane region" description="Helical" evidence="7">
    <location>
        <begin position="45"/>
        <end position="62"/>
    </location>
</feature>
<feature type="transmembrane region" description="Helical" evidence="7">
    <location>
        <begin position="343"/>
        <end position="360"/>
    </location>
</feature>
<keyword evidence="5 7" id="KW-1133">Transmembrane helix</keyword>
<evidence type="ECO:0000256" key="4">
    <source>
        <dbReference type="ARBA" id="ARBA00022692"/>
    </source>
</evidence>
<dbReference type="RefSeq" id="WP_230757496.1">
    <property type="nucleotide sequence ID" value="NZ_JAINWA010000003.1"/>
</dbReference>
<evidence type="ECO:0000313" key="8">
    <source>
        <dbReference type="EMBL" id="MCD1655753.1"/>
    </source>
</evidence>
<keyword evidence="2" id="KW-0813">Transport</keyword>
<evidence type="ECO:0000313" key="9">
    <source>
        <dbReference type="Proteomes" id="UP001198163"/>
    </source>
</evidence>
<dbReference type="Proteomes" id="UP001198163">
    <property type="component" value="Unassembled WGS sequence"/>
</dbReference>
<feature type="transmembrane region" description="Helical" evidence="7">
    <location>
        <begin position="289"/>
        <end position="309"/>
    </location>
</feature>
<feature type="transmembrane region" description="Helical" evidence="7">
    <location>
        <begin position="210"/>
        <end position="232"/>
    </location>
</feature>
<dbReference type="GO" id="GO:0015293">
    <property type="term" value="F:symporter activity"/>
    <property type="evidence" value="ECO:0007669"/>
    <property type="project" value="UniProtKB-KW"/>
</dbReference>
<keyword evidence="3" id="KW-1003">Cell membrane</keyword>
<sequence length="409" mass="44206">MKIWIKYAAGILIGILFALVAPSETPSFVETIDIITSMVVQFGRYSLYPLLFFSFAVAVYELRESKSLFRLGAITAGVISISSIFLAVIGLFAVLARNPSRIPIFVEATGEIEKIGVANSLLQLFPSSAFEALANGAFILPLCIFAGFAGAGATVDKNTSKPAMTMFDSLSRISYAVMTFFVDILSVGMIALGVNWMIQYRSMLASRVYWDFILLLLVCLFAVGLVLYPLILRLVCGKINPYRVLYAGIAPVIAAFFSGDATMTLPVLLRHANESMGVRRRVTSVTLPLFSVFARGGTALTVIISFVVILKSYSSLGIAAADMLWILIAATILSFFLGRFSSGGAYIALAALCSLYGRGLESGYLILKPAAFFIGSVAAALDALTAITGSYIIAKKTDVLHHRDLRFYI</sequence>
<evidence type="ECO:0000256" key="1">
    <source>
        <dbReference type="ARBA" id="ARBA00004651"/>
    </source>
</evidence>
<evidence type="ECO:0000256" key="7">
    <source>
        <dbReference type="SAM" id="Phobius"/>
    </source>
</evidence>
<dbReference type="InterPro" id="IPR036458">
    <property type="entry name" value="Na:dicarbo_symporter_sf"/>
</dbReference>
<dbReference type="Pfam" id="PF00375">
    <property type="entry name" value="SDF"/>
    <property type="match status" value="1"/>
</dbReference>
<name>A0AAE3JJP7_9SPIR</name>
<evidence type="ECO:0000256" key="3">
    <source>
        <dbReference type="ARBA" id="ARBA00022475"/>
    </source>
</evidence>
<evidence type="ECO:0000256" key="6">
    <source>
        <dbReference type="ARBA" id="ARBA00023136"/>
    </source>
</evidence>
<evidence type="ECO:0000256" key="2">
    <source>
        <dbReference type="ARBA" id="ARBA00022448"/>
    </source>
</evidence>
<feature type="transmembrane region" description="Helical" evidence="7">
    <location>
        <begin position="132"/>
        <end position="155"/>
    </location>
</feature>
<dbReference type="Gene3D" id="1.10.3860.10">
    <property type="entry name" value="Sodium:dicarboxylate symporter"/>
    <property type="match status" value="1"/>
</dbReference>
<keyword evidence="4 7" id="KW-0812">Transmembrane</keyword>